<evidence type="ECO:0000256" key="1">
    <source>
        <dbReference type="PIRNR" id="PIRNR033490"/>
    </source>
</evidence>
<organism evidence="2 3">
    <name type="scientific">Roseospira navarrensis</name>
    <dbReference type="NCBI Taxonomy" id="140058"/>
    <lineage>
        <taxon>Bacteria</taxon>
        <taxon>Pseudomonadati</taxon>
        <taxon>Pseudomonadota</taxon>
        <taxon>Alphaproteobacteria</taxon>
        <taxon>Rhodospirillales</taxon>
        <taxon>Rhodospirillaceae</taxon>
        <taxon>Roseospira</taxon>
    </lineage>
</organism>
<dbReference type="GO" id="GO:0004521">
    <property type="term" value="F:RNA endonuclease activity"/>
    <property type="evidence" value="ECO:0007669"/>
    <property type="project" value="TreeGrafter"/>
</dbReference>
<evidence type="ECO:0000313" key="3">
    <source>
        <dbReference type="Proteomes" id="UP000434582"/>
    </source>
</evidence>
<keyword evidence="1" id="KW-0540">Nuclease</keyword>
<protein>
    <recommendedName>
        <fullName evidence="1">mRNA interferase</fullName>
        <ecNumber evidence="1">3.1.-.-</ecNumber>
    </recommendedName>
</protein>
<dbReference type="PIRSF" id="PIRSF033490">
    <property type="entry name" value="MazF"/>
    <property type="match status" value="1"/>
</dbReference>
<dbReference type="AlphaFoldDB" id="A0A7X1ZJF9"/>
<gene>
    <name evidence="2" type="ORF">GHC57_18825</name>
</gene>
<dbReference type="GO" id="GO:0016787">
    <property type="term" value="F:hydrolase activity"/>
    <property type="evidence" value="ECO:0007669"/>
    <property type="project" value="UniProtKB-KW"/>
</dbReference>
<dbReference type="EC" id="3.1.-.-" evidence="1"/>
<keyword evidence="1" id="KW-0378">Hydrolase</keyword>
<dbReference type="SUPFAM" id="SSF50118">
    <property type="entry name" value="Cell growth inhibitor/plasmid maintenance toxic component"/>
    <property type="match status" value="1"/>
</dbReference>
<evidence type="ECO:0000313" key="2">
    <source>
        <dbReference type="EMBL" id="MQX38567.1"/>
    </source>
</evidence>
<comment type="similarity">
    <text evidence="1">Belongs to the PemK/MazF family.</text>
</comment>
<dbReference type="InterPro" id="IPR011067">
    <property type="entry name" value="Plasmid_toxin/cell-grow_inhib"/>
</dbReference>
<dbReference type="PANTHER" id="PTHR33988">
    <property type="entry name" value="ENDORIBONUCLEASE MAZF-RELATED"/>
    <property type="match status" value="1"/>
</dbReference>
<dbReference type="Gene3D" id="2.30.30.110">
    <property type="match status" value="1"/>
</dbReference>
<dbReference type="RefSeq" id="WP_170294977.1">
    <property type="nucleotide sequence ID" value="NZ_WIVE01000133.1"/>
</dbReference>
<proteinExistence type="inferred from homology"/>
<reference evidence="2 3" key="1">
    <citation type="submission" date="2019-10" db="EMBL/GenBank/DDBJ databases">
        <title>Draft whole-genome sequence of the purple nonsulfur photosynthetic bacterium Roseospira navarrensis DSM 15114.</title>
        <authorList>
            <person name="Kyndt J.A."/>
            <person name="Meyer T.E."/>
        </authorList>
    </citation>
    <scope>NUCLEOTIDE SEQUENCE [LARGE SCALE GENOMIC DNA]</scope>
    <source>
        <strain evidence="2 3">DSM 15114</strain>
    </source>
</reference>
<comment type="caution">
    <text evidence="2">The sequence shown here is derived from an EMBL/GenBank/DDBJ whole genome shotgun (WGS) entry which is preliminary data.</text>
</comment>
<dbReference type="GO" id="GO:0003677">
    <property type="term" value="F:DNA binding"/>
    <property type="evidence" value="ECO:0007669"/>
    <property type="project" value="InterPro"/>
</dbReference>
<keyword evidence="1" id="KW-0255">Endonuclease</keyword>
<comment type="function">
    <text evidence="1">Toxic component of a type II toxin-antitoxin (TA) system.</text>
</comment>
<keyword evidence="3" id="KW-1185">Reference proteome</keyword>
<dbReference type="GO" id="GO:0006402">
    <property type="term" value="P:mRNA catabolic process"/>
    <property type="evidence" value="ECO:0007669"/>
    <property type="project" value="TreeGrafter"/>
</dbReference>
<dbReference type="Pfam" id="PF02452">
    <property type="entry name" value="PemK_toxin"/>
    <property type="match status" value="1"/>
</dbReference>
<sequence length="111" mass="12854">MVKQVRRYEVYLVNLDPTQGSEIQKTRPCVIVSPDEMNRYIRTVIIAPMTSTQRDYPTRVNLTFQRKKGQVVLDQIRTVDKSRLVKRLGVLPEARAREVAGILQEMFAYGD</sequence>
<dbReference type="PANTHER" id="PTHR33988:SF2">
    <property type="entry name" value="ENDORIBONUCLEASE MAZF"/>
    <property type="match status" value="1"/>
</dbReference>
<dbReference type="InterPro" id="IPR003477">
    <property type="entry name" value="PemK-like"/>
</dbReference>
<dbReference type="Proteomes" id="UP000434582">
    <property type="component" value="Unassembled WGS sequence"/>
</dbReference>
<name>A0A7X1ZJF9_9PROT</name>
<dbReference type="EMBL" id="WIVE01000133">
    <property type="protein sequence ID" value="MQX38567.1"/>
    <property type="molecule type" value="Genomic_DNA"/>
</dbReference>
<accession>A0A7X1ZJF9</accession>
<dbReference type="GO" id="GO:0016075">
    <property type="term" value="P:rRNA catabolic process"/>
    <property type="evidence" value="ECO:0007669"/>
    <property type="project" value="TreeGrafter"/>
</dbReference>